<dbReference type="GO" id="GO:0051301">
    <property type="term" value="P:cell division"/>
    <property type="evidence" value="ECO:0007669"/>
    <property type="project" value="UniProtKB-KW"/>
</dbReference>
<feature type="domain" description="Condensin complex subunit 1 C-terminal" evidence="12">
    <location>
        <begin position="950"/>
        <end position="1110"/>
    </location>
</feature>
<proteinExistence type="inferred from homology"/>
<evidence type="ECO:0000256" key="4">
    <source>
        <dbReference type="ARBA" id="ARBA00022454"/>
    </source>
</evidence>
<dbReference type="GO" id="GO:0000796">
    <property type="term" value="C:condensin complex"/>
    <property type="evidence" value="ECO:0007669"/>
    <property type="project" value="TreeGrafter"/>
</dbReference>
<keyword evidence="7 10" id="KW-0226">DNA condensation</keyword>
<dbReference type="GO" id="GO:0005634">
    <property type="term" value="C:nucleus"/>
    <property type="evidence" value="ECO:0007669"/>
    <property type="project" value="UniProtKB-SubCell"/>
</dbReference>
<keyword evidence="5 10" id="KW-0132">Cell division</keyword>
<dbReference type="FunFam" id="1.25.10.10:FF:000403">
    <property type="entry name" value="Condensin complex subunit 1"/>
    <property type="match status" value="1"/>
</dbReference>
<dbReference type="Pfam" id="PF12717">
    <property type="entry name" value="Cnd1"/>
    <property type="match status" value="1"/>
</dbReference>
<dbReference type="EMBL" id="JAQQAF010000007">
    <property type="protein sequence ID" value="KAJ8471986.1"/>
    <property type="molecule type" value="Genomic_DNA"/>
</dbReference>
<dbReference type="InterPro" id="IPR011989">
    <property type="entry name" value="ARM-like"/>
</dbReference>
<dbReference type="InterPro" id="IPR026971">
    <property type="entry name" value="CND1/NCAPD3"/>
</dbReference>
<feature type="compositionally biased region" description="Polar residues" evidence="11">
    <location>
        <begin position="1249"/>
        <end position="1279"/>
    </location>
</feature>
<dbReference type="InterPro" id="IPR007673">
    <property type="entry name" value="Condensin_cplx_su1"/>
</dbReference>
<dbReference type="PANTHER" id="PTHR14222">
    <property type="entry name" value="CONDENSIN"/>
    <property type="match status" value="1"/>
</dbReference>
<dbReference type="Gene3D" id="1.25.10.10">
    <property type="entry name" value="Leucine-rich Repeat Variant"/>
    <property type="match status" value="1"/>
</dbReference>
<keyword evidence="9 10" id="KW-0131">Cell cycle</keyword>
<dbReference type="SUPFAM" id="SSF48371">
    <property type="entry name" value="ARM repeat"/>
    <property type="match status" value="1"/>
</dbReference>
<dbReference type="GO" id="GO:0042393">
    <property type="term" value="F:histone binding"/>
    <property type="evidence" value="ECO:0007669"/>
    <property type="project" value="TreeGrafter"/>
</dbReference>
<reference evidence="14 15" key="1">
    <citation type="submission" date="2022-12" db="EMBL/GenBank/DDBJ databases">
        <title>Chromosome-scale assembly of the Ensete ventricosum genome.</title>
        <authorList>
            <person name="Dussert Y."/>
            <person name="Stocks J."/>
            <person name="Wendawek A."/>
            <person name="Woldeyes F."/>
            <person name="Nichols R.A."/>
            <person name="Borrell J.S."/>
        </authorList>
    </citation>
    <scope>NUCLEOTIDE SEQUENCE [LARGE SCALE GENOMIC DNA]</scope>
    <source>
        <strain evidence="15">cv. Maze</strain>
        <tissue evidence="14">Seeds</tissue>
    </source>
</reference>
<name>A0AAV8PAL7_ENSVE</name>
<keyword evidence="4" id="KW-0158">Chromosome</keyword>
<dbReference type="InterPro" id="IPR032682">
    <property type="entry name" value="Cnd1_C"/>
</dbReference>
<dbReference type="PANTHER" id="PTHR14222:SF2">
    <property type="entry name" value="CONDENSIN COMPLEX SUBUNIT 1"/>
    <property type="match status" value="1"/>
</dbReference>
<comment type="caution">
    <text evidence="14">The sequence shown here is derived from an EMBL/GenBank/DDBJ whole genome shotgun (WGS) entry which is preliminary data.</text>
</comment>
<evidence type="ECO:0000256" key="5">
    <source>
        <dbReference type="ARBA" id="ARBA00022618"/>
    </source>
</evidence>
<keyword evidence="6 10" id="KW-0498">Mitosis</keyword>
<comment type="function">
    <text evidence="10">Regulatory subunit of the condensin complex, a complex required for conversion of interphase chromatin into mitotic-like condense chromosomes. The condensin complex probably introduces positive supercoils into relaxed DNA in the presence of type I topoisomerases and converts nicked DNA into positive knotted forms in the presence of type II topoisomerases.</text>
</comment>
<dbReference type="Proteomes" id="UP001222027">
    <property type="component" value="Unassembled WGS sequence"/>
</dbReference>
<gene>
    <name evidence="14" type="ORF">OPV22_026329</name>
</gene>
<evidence type="ECO:0000256" key="10">
    <source>
        <dbReference type="PIRNR" id="PIRNR017127"/>
    </source>
</evidence>
<accession>A0AAV8PAL7</accession>
<dbReference type="GO" id="GO:0007076">
    <property type="term" value="P:mitotic chromosome condensation"/>
    <property type="evidence" value="ECO:0007669"/>
    <property type="project" value="InterPro"/>
</dbReference>
<evidence type="ECO:0000256" key="9">
    <source>
        <dbReference type="ARBA" id="ARBA00023306"/>
    </source>
</evidence>
<evidence type="ECO:0000256" key="11">
    <source>
        <dbReference type="SAM" id="MobiDB-lite"/>
    </source>
</evidence>
<protein>
    <recommendedName>
        <fullName evidence="10">Condensin-1 complex subunit CAP-D2</fullName>
    </recommendedName>
</protein>
<evidence type="ECO:0000256" key="7">
    <source>
        <dbReference type="ARBA" id="ARBA00023067"/>
    </source>
</evidence>
<dbReference type="GO" id="GO:0010032">
    <property type="term" value="P:meiotic chromosome condensation"/>
    <property type="evidence" value="ECO:0007669"/>
    <property type="project" value="TreeGrafter"/>
</dbReference>
<keyword evidence="15" id="KW-1185">Reference proteome</keyword>
<dbReference type="Pfam" id="PF12922">
    <property type="entry name" value="Cnd1_N"/>
    <property type="match status" value="1"/>
</dbReference>
<evidence type="ECO:0000256" key="3">
    <source>
        <dbReference type="ARBA" id="ARBA00009606"/>
    </source>
</evidence>
<comment type="similarity">
    <text evidence="3 10">Belongs to the CND1 (condensin subunit 1) family.</text>
</comment>
<evidence type="ECO:0000256" key="8">
    <source>
        <dbReference type="ARBA" id="ARBA00023242"/>
    </source>
</evidence>
<evidence type="ECO:0000256" key="1">
    <source>
        <dbReference type="ARBA" id="ARBA00004123"/>
    </source>
</evidence>
<keyword evidence="8" id="KW-0539">Nucleus</keyword>
<feature type="compositionally biased region" description="Basic and acidic residues" evidence="11">
    <location>
        <begin position="1209"/>
        <end position="1228"/>
    </location>
</feature>
<feature type="domain" description="Condensin complex subunit 1 N-terminal" evidence="13">
    <location>
        <begin position="80"/>
        <end position="242"/>
    </location>
</feature>
<evidence type="ECO:0000256" key="2">
    <source>
        <dbReference type="ARBA" id="ARBA00004286"/>
    </source>
</evidence>
<dbReference type="InterPro" id="IPR016024">
    <property type="entry name" value="ARM-type_fold"/>
</dbReference>
<dbReference type="GO" id="GO:0000779">
    <property type="term" value="C:condensed chromosome, centromeric region"/>
    <property type="evidence" value="ECO:0007669"/>
    <property type="project" value="TreeGrafter"/>
</dbReference>
<comment type="subcellular location">
    <subcellularLocation>
        <location evidence="2">Chromosome</location>
    </subcellularLocation>
    <subcellularLocation>
        <location evidence="1">Nucleus</location>
    </subcellularLocation>
</comment>
<organism evidence="14 15">
    <name type="scientific">Ensete ventricosum</name>
    <name type="common">Abyssinian banana</name>
    <name type="synonym">Musa ensete</name>
    <dbReference type="NCBI Taxonomy" id="4639"/>
    <lineage>
        <taxon>Eukaryota</taxon>
        <taxon>Viridiplantae</taxon>
        <taxon>Streptophyta</taxon>
        <taxon>Embryophyta</taxon>
        <taxon>Tracheophyta</taxon>
        <taxon>Spermatophyta</taxon>
        <taxon>Magnoliopsida</taxon>
        <taxon>Liliopsida</taxon>
        <taxon>Zingiberales</taxon>
        <taxon>Musaceae</taxon>
        <taxon>Ensete</taxon>
    </lineage>
</organism>
<evidence type="ECO:0000256" key="6">
    <source>
        <dbReference type="ARBA" id="ARBA00022776"/>
    </source>
</evidence>
<evidence type="ECO:0000313" key="15">
    <source>
        <dbReference type="Proteomes" id="UP001222027"/>
    </source>
</evidence>
<evidence type="ECO:0000259" key="13">
    <source>
        <dbReference type="Pfam" id="PF12922"/>
    </source>
</evidence>
<feature type="region of interest" description="Disordered" evidence="11">
    <location>
        <begin position="1209"/>
        <end position="1288"/>
    </location>
</feature>
<evidence type="ECO:0000259" key="12">
    <source>
        <dbReference type="Pfam" id="PF12717"/>
    </source>
</evidence>
<dbReference type="PIRSF" id="PIRSF017127">
    <property type="entry name" value="Condensin_D2"/>
    <property type="match status" value="1"/>
</dbReference>
<sequence>MAPPFVFPSDLKDLEDDSDGLSLRVEFSVDVASLRPSQLEELVKGVAFDLSDRELFCVEEQDVFDRVYSLVRSFALLPPSSKFNLVETLRSNLSVLLPNVDSLSRALHFSPPSPSSPGDAADAVTDFATRIASHRNALKIYTFFLLNIALLEESSSSYSSGVSSKVVSRKRNPTYAWNWEAQRSRIINLVANSLEINLTLLFGSNDIDESYLSFISKCTFSLYENQALLKDADTREGLGRIIVPHLAELVAAAEKKYGDGCIVVALIREIGRTDPKDYVRDGVGAENIGRFLVELADQSPKLMSTNVGVLVPHFGGESFKIRNALVGVLGRLVAKAYIDVEGDVSSKCLRLRGKQAMLEILLERCRDVSAYTRSRVLQVWAELCEEHAIPIGLWNEVAVVASGRLEDKTAMVRKSALNLLITMLQHNPFGPQLRVAVFEVTLEKFKEKLHVMEPSNTSEDNFEADNLHDAAAAEQGESVSDSCLTFSEEQQGKAAVIPEIGNLEQTRALVASLEAGLRFSQCITSLMPTLVQLLASSSATDVENTILLLMRCRQFQIDGSDASLRRMLPLVFSQDKSIYEAVETAFVTIYLRKNPMETAKTLLDLAIDSSIGDLAALEFLISSLMSKGEISMSTISALWDYFSFNVNGVVAAQSRGALSILCMAAKSNPSILGSHLQDIVDIGFGRWAKEEPLLARTACVALERLSEEDKDKLRSSSSKVFAALHSLITGFWLPDHIWYAAVDKAIITIYSVHPLPEAFAADIVKKCLNSVFGCTASDEVQNDVSIGPSNFMSTVPTAKLGRFLFIISHIALNQLVYIESCIRSIQKQKLKTEKLKVEKQQVNGGLAEVEMQGINAELGLGASEDAVIDSLSERAEKEIVSGGSAEKNLLGYCAPFLSRLCRNLNLMQKFPELQASAMLALCRLMIIDSDFCESNLQLLFTVVESASSETVRSNCTVALGDLAVRFPNLLEPWTENMYARLRDPSESVRKNAVLVLSHLILNDMMKVKGYIYEMALRIEDEDKRISSLAKLFFNELSKKGSNPIYNLLPDILSRLCNQNIKEEAFYNIMQFLINSIKKDRQMEALVEKLCNRFSGVSDVKQWKHIAYCLSQLTFSEKGLKKLVGSFKAYEHSLCDDSVMDHFRSIVSKCKKFAKAEVRSCIEEFEEKLNKIHTAKKEQETTARNAQVHQQKLGSLEGFLIKERSVIGNPSEDKNVSAKDGSPETKDTVSEESCISSVIRESEADGMEVQSPQIQRGVSKCSTSKVKGSATQDHINNGSVRQRIRSTRR</sequence>
<dbReference type="InterPro" id="IPR024324">
    <property type="entry name" value="Condensin_cplx_su1_N"/>
</dbReference>
<evidence type="ECO:0000313" key="14">
    <source>
        <dbReference type="EMBL" id="KAJ8471986.1"/>
    </source>
</evidence>